<dbReference type="Proteomes" id="UP001279734">
    <property type="component" value="Unassembled WGS sequence"/>
</dbReference>
<keyword evidence="2" id="KW-1185">Reference proteome</keyword>
<reference evidence="1" key="1">
    <citation type="submission" date="2023-05" db="EMBL/GenBank/DDBJ databases">
        <title>Nepenthes gracilis genome sequencing.</title>
        <authorList>
            <person name="Fukushima K."/>
        </authorList>
    </citation>
    <scope>NUCLEOTIDE SEQUENCE</scope>
    <source>
        <strain evidence="1">SING2019-196</strain>
    </source>
</reference>
<evidence type="ECO:0000313" key="2">
    <source>
        <dbReference type="Proteomes" id="UP001279734"/>
    </source>
</evidence>
<protein>
    <submittedName>
        <fullName evidence="1">Uncharacterized protein</fullName>
    </submittedName>
</protein>
<dbReference type="AlphaFoldDB" id="A0AAD3RZW6"/>
<evidence type="ECO:0000313" key="1">
    <source>
        <dbReference type="EMBL" id="GMH01795.1"/>
    </source>
</evidence>
<dbReference type="Gene3D" id="3.40.50.2000">
    <property type="entry name" value="Glycogen Phosphorylase B"/>
    <property type="match status" value="1"/>
</dbReference>
<comment type="caution">
    <text evidence="1">The sequence shown here is derived from an EMBL/GenBank/DDBJ whole genome shotgun (WGS) entry which is preliminary data.</text>
</comment>
<dbReference type="SUPFAM" id="SSF53756">
    <property type="entry name" value="UDP-Glycosyltransferase/glycogen phosphorylase"/>
    <property type="match status" value="1"/>
</dbReference>
<dbReference type="EMBL" id="BSYO01000003">
    <property type="protein sequence ID" value="GMH01795.1"/>
    <property type="molecule type" value="Genomic_DNA"/>
</dbReference>
<name>A0AAD3RZW6_NEPGR</name>
<accession>A0AAD3RZW6</accession>
<organism evidence="1 2">
    <name type="scientific">Nepenthes gracilis</name>
    <name type="common">Slender pitcher plant</name>
    <dbReference type="NCBI Taxonomy" id="150966"/>
    <lineage>
        <taxon>Eukaryota</taxon>
        <taxon>Viridiplantae</taxon>
        <taxon>Streptophyta</taxon>
        <taxon>Embryophyta</taxon>
        <taxon>Tracheophyta</taxon>
        <taxon>Spermatophyta</taxon>
        <taxon>Magnoliopsida</taxon>
        <taxon>eudicotyledons</taxon>
        <taxon>Gunneridae</taxon>
        <taxon>Pentapetalae</taxon>
        <taxon>Caryophyllales</taxon>
        <taxon>Nepenthaceae</taxon>
        <taxon>Nepenthes</taxon>
    </lineage>
</organism>
<gene>
    <name evidence="1" type="ORF">Nepgr_003634</name>
</gene>
<sequence>MVRIRPSIAILELSKSLARRGHRISFVSAPRNIQRLPIIPPDLATLIDFIKFHCLIRKIYHPDAESTADVPLQQAAIHDQGR</sequence>
<proteinExistence type="predicted"/>